<dbReference type="SUPFAM" id="SSF52980">
    <property type="entry name" value="Restriction endonuclease-like"/>
    <property type="match status" value="1"/>
</dbReference>
<evidence type="ECO:0000313" key="6">
    <source>
        <dbReference type="Proteomes" id="UP000190235"/>
    </source>
</evidence>
<dbReference type="InterPro" id="IPR011335">
    <property type="entry name" value="Restrct_endonuc-II-like"/>
</dbReference>
<sequence>MEKDSIAIIKSNGDSENFKVEKLKTSLKRSMASEEEIELIAAEIESMLYNGMSTKKIYRKAFSFLKKYNRISASKYSLKRAILDLGPTGFPFERLIGALLNHKGFKTTVGVILQGKCVTHEVDVLAEKDENTYAIECKFHSDPKAISNVKVPLYINSRFLDIQNHWNKNPEKASHLKQGWLVTNTRFSKDAIDYATCVGLHLLSWDYPENNGIKQNVDKFALYPITTLTTLTEREKNLIIENNIILTEELYESKFILGKVGVSGLRQKRILNEIKNLCNL</sequence>
<accession>A0A1M7KVJ5</accession>
<dbReference type="Gene3D" id="3.40.1350.10">
    <property type="match status" value="1"/>
</dbReference>
<dbReference type="OrthoDB" id="320396at2"/>
<dbReference type="EMBL" id="LT670848">
    <property type="protein sequence ID" value="SHM69261.1"/>
    <property type="molecule type" value="Genomic_DNA"/>
</dbReference>
<organism evidence="5 6">
    <name type="scientific">Salegentibacter salegens</name>
    <dbReference type="NCBI Taxonomy" id="143223"/>
    <lineage>
        <taxon>Bacteria</taxon>
        <taxon>Pseudomonadati</taxon>
        <taxon>Bacteroidota</taxon>
        <taxon>Flavobacteriia</taxon>
        <taxon>Flavobacteriales</taxon>
        <taxon>Flavobacteriaceae</taxon>
        <taxon>Salegentibacter</taxon>
    </lineage>
</organism>
<feature type="domain" description="ATP-cone" evidence="4">
    <location>
        <begin position="6"/>
        <end position="87"/>
    </location>
</feature>
<reference evidence="6" key="1">
    <citation type="submission" date="2016-11" db="EMBL/GenBank/DDBJ databases">
        <authorList>
            <person name="Varghese N."/>
            <person name="Submissions S."/>
        </authorList>
    </citation>
    <scope>NUCLEOTIDE SEQUENCE [LARGE SCALE GENOMIC DNA]</scope>
    <source>
        <strain evidence="6">ACAM 48</strain>
    </source>
</reference>
<dbReference type="Pfam" id="PF03477">
    <property type="entry name" value="ATP-cone"/>
    <property type="match status" value="1"/>
</dbReference>
<name>A0A1M7KVJ5_9FLAO</name>
<dbReference type="STRING" id="143223.SAMN05878281_1614"/>
<evidence type="ECO:0000256" key="1">
    <source>
        <dbReference type="ARBA" id="ARBA00022741"/>
    </source>
</evidence>
<dbReference type="InterPro" id="IPR011856">
    <property type="entry name" value="tRNA_endonuc-like_dom_sf"/>
</dbReference>
<dbReference type="InterPro" id="IPR005144">
    <property type="entry name" value="ATP-cone_dom"/>
</dbReference>
<proteinExistence type="predicted"/>
<dbReference type="GO" id="GO:0004519">
    <property type="term" value="F:endonuclease activity"/>
    <property type="evidence" value="ECO:0007669"/>
    <property type="project" value="InterPro"/>
</dbReference>
<dbReference type="InterPro" id="IPR007560">
    <property type="entry name" value="Restrct_endonuc_IV_Mrr"/>
</dbReference>
<keyword evidence="2 3" id="KW-0067">ATP-binding</keyword>
<dbReference type="GO" id="GO:0009307">
    <property type="term" value="P:DNA restriction-modification system"/>
    <property type="evidence" value="ECO:0007669"/>
    <property type="project" value="InterPro"/>
</dbReference>
<evidence type="ECO:0000256" key="2">
    <source>
        <dbReference type="ARBA" id="ARBA00022840"/>
    </source>
</evidence>
<evidence type="ECO:0000259" key="4">
    <source>
        <dbReference type="PROSITE" id="PS51161"/>
    </source>
</evidence>
<dbReference type="RefSeq" id="WP_079734779.1">
    <property type="nucleotide sequence ID" value="NZ_LT670848.1"/>
</dbReference>
<dbReference type="GO" id="GO:0003677">
    <property type="term" value="F:DNA binding"/>
    <property type="evidence" value="ECO:0007669"/>
    <property type="project" value="InterPro"/>
</dbReference>
<gene>
    <name evidence="5" type="ORF">SAMN05878281_1614</name>
</gene>
<dbReference type="AlphaFoldDB" id="A0A1M7KVJ5"/>
<dbReference type="Proteomes" id="UP000190235">
    <property type="component" value="Chromosome I"/>
</dbReference>
<keyword evidence="1 3" id="KW-0547">Nucleotide-binding</keyword>
<evidence type="ECO:0000313" key="5">
    <source>
        <dbReference type="EMBL" id="SHM69261.1"/>
    </source>
</evidence>
<dbReference type="PROSITE" id="PS51161">
    <property type="entry name" value="ATP_CONE"/>
    <property type="match status" value="1"/>
</dbReference>
<dbReference type="GO" id="GO:0005524">
    <property type="term" value="F:ATP binding"/>
    <property type="evidence" value="ECO:0007669"/>
    <property type="project" value="UniProtKB-UniRule"/>
</dbReference>
<evidence type="ECO:0000256" key="3">
    <source>
        <dbReference type="PROSITE-ProRule" id="PRU00492"/>
    </source>
</evidence>
<dbReference type="Pfam" id="PF04471">
    <property type="entry name" value="Mrr_cat"/>
    <property type="match status" value="1"/>
</dbReference>
<protein>
    <submittedName>
        <fullName evidence="5">ATP cone domain-containing protein</fullName>
    </submittedName>
</protein>
<keyword evidence="6" id="KW-1185">Reference proteome</keyword>